<feature type="region of interest" description="Disordered" evidence="1">
    <location>
        <begin position="1"/>
        <end position="56"/>
    </location>
</feature>
<reference evidence="3" key="1">
    <citation type="submission" date="2016-06" db="EMBL/GenBank/DDBJ databases">
        <authorList>
            <person name="Varghese N."/>
        </authorList>
    </citation>
    <scope>NUCLEOTIDE SEQUENCE [LARGE SCALE GENOMIC DNA]</scope>
    <source>
        <strain evidence="3">DSM 45344</strain>
    </source>
</reference>
<protein>
    <submittedName>
        <fullName evidence="2">Uncharacterized protein</fullName>
    </submittedName>
</protein>
<evidence type="ECO:0000313" key="2">
    <source>
        <dbReference type="EMBL" id="SBV29046.1"/>
    </source>
</evidence>
<dbReference type="EMBL" id="LT598496">
    <property type="protein sequence ID" value="SBV29046.1"/>
    <property type="molecule type" value="Genomic_DNA"/>
</dbReference>
<proteinExistence type="predicted"/>
<dbReference type="STRING" id="307121.GA0070620_4608"/>
<accession>A0A1C3N929</accession>
<dbReference type="AlphaFoldDB" id="A0A1C3N929"/>
<dbReference type="Proteomes" id="UP000199393">
    <property type="component" value="Chromosome I"/>
</dbReference>
<name>A0A1C3N929_9ACTN</name>
<evidence type="ECO:0000313" key="3">
    <source>
        <dbReference type="Proteomes" id="UP000199393"/>
    </source>
</evidence>
<sequence length="56" mass="5608">MSPRLRLGPPGSADGYPARSGESGTVEAGTVEPLAGESFAGESFAGESGPRRGRTS</sequence>
<organism evidence="2 3">
    <name type="scientific">Micromonospora krabiensis</name>
    <dbReference type="NCBI Taxonomy" id="307121"/>
    <lineage>
        <taxon>Bacteria</taxon>
        <taxon>Bacillati</taxon>
        <taxon>Actinomycetota</taxon>
        <taxon>Actinomycetes</taxon>
        <taxon>Micromonosporales</taxon>
        <taxon>Micromonosporaceae</taxon>
        <taxon>Micromonospora</taxon>
    </lineage>
</organism>
<evidence type="ECO:0000256" key="1">
    <source>
        <dbReference type="SAM" id="MobiDB-lite"/>
    </source>
</evidence>
<keyword evidence="3" id="KW-1185">Reference proteome</keyword>
<gene>
    <name evidence="2" type="ORF">GA0070620_4608</name>
</gene>